<keyword evidence="1" id="KW-1133">Transmembrane helix</keyword>
<dbReference type="AlphaFoldDB" id="W6M2U8"/>
<dbReference type="PANTHER" id="PTHR35867">
    <property type="entry name" value="PROTEIN RSEC"/>
    <property type="match status" value="1"/>
</dbReference>
<accession>W6M2U8</accession>
<name>W6M2U8_9GAMM</name>
<dbReference type="PANTHER" id="PTHR35867:SF1">
    <property type="entry name" value="PROTEIN RSEC"/>
    <property type="match status" value="1"/>
</dbReference>
<dbReference type="RefSeq" id="WP_048671363.1">
    <property type="nucleotide sequence ID" value="NZ_CBTJ020000027.1"/>
</dbReference>
<dbReference type="STRING" id="1400863.BN873_210082"/>
<dbReference type="OrthoDB" id="9795854at2"/>
<dbReference type="Pfam" id="PF04246">
    <property type="entry name" value="RseC_MucC"/>
    <property type="match status" value="1"/>
</dbReference>
<keyword evidence="3" id="KW-1185">Reference proteome</keyword>
<feature type="transmembrane region" description="Helical" evidence="1">
    <location>
        <begin position="107"/>
        <end position="126"/>
    </location>
</feature>
<keyword evidence="1" id="KW-0472">Membrane</keyword>
<evidence type="ECO:0000256" key="1">
    <source>
        <dbReference type="SAM" id="Phobius"/>
    </source>
</evidence>
<evidence type="ECO:0000313" key="2">
    <source>
        <dbReference type="EMBL" id="CDI01861.1"/>
    </source>
</evidence>
<gene>
    <name evidence="2" type="ORF">BN873_210082</name>
</gene>
<organism evidence="2 3">
    <name type="scientific">Candidatus Competibacter denitrificans Run_A_D11</name>
    <dbReference type="NCBI Taxonomy" id="1400863"/>
    <lineage>
        <taxon>Bacteria</taxon>
        <taxon>Pseudomonadati</taxon>
        <taxon>Pseudomonadota</taxon>
        <taxon>Gammaproteobacteria</taxon>
        <taxon>Candidatus Competibacteraceae</taxon>
        <taxon>Candidatus Competibacter</taxon>
    </lineage>
</organism>
<dbReference type="PIRSF" id="PIRSF004923">
    <property type="entry name" value="RseC"/>
    <property type="match status" value="1"/>
</dbReference>
<dbReference type="InterPro" id="IPR026268">
    <property type="entry name" value="RseC"/>
</dbReference>
<reference evidence="2" key="1">
    <citation type="submission" date="2013-07" db="EMBL/GenBank/DDBJ databases">
        <authorList>
            <person name="McIlroy S."/>
        </authorList>
    </citation>
    <scope>NUCLEOTIDE SEQUENCE [LARGE SCALE GENOMIC DNA]</scope>
    <source>
        <strain evidence="2">Run_A_D11</strain>
    </source>
</reference>
<evidence type="ECO:0000313" key="3">
    <source>
        <dbReference type="Proteomes" id="UP000035760"/>
    </source>
</evidence>
<protein>
    <submittedName>
        <fullName evidence="2">Sigma-E factor regulatory protein rseC</fullName>
    </submittedName>
</protein>
<reference evidence="2" key="2">
    <citation type="submission" date="2014-03" db="EMBL/GenBank/DDBJ databases">
        <title>Candidatus Competibacter-lineage genomes retrieved from metagenomes reveal functional metabolic diversity.</title>
        <authorList>
            <person name="McIlroy S.J."/>
            <person name="Albertsen M."/>
            <person name="Andresen E.K."/>
            <person name="Saunders A.M."/>
            <person name="Kristiansen R."/>
            <person name="Stokholm-Bjerregaard M."/>
            <person name="Nielsen K.L."/>
            <person name="Nielsen P.H."/>
        </authorList>
    </citation>
    <scope>NUCLEOTIDE SEQUENCE</scope>
    <source>
        <strain evidence="2">Run_A_D11</strain>
    </source>
</reference>
<dbReference type="Proteomes" id="UP000035760">
    <property type="component" value="Unassembled WGS sequence"/>
</dbReference>
<comment type="caution">
    <text evidence="2">The sequence shown here is derived from an EMBL/GenBank/DDBJ whole genome shotgun (WGS) entry which is preliminary data.</text>
</comment>
<keyword evidence="1" id="KW-0812">Transmembrane</keyword>
<sequence length="154" mass="16598">MIEQRAVVTETGERYAWLEIRRQSACSGCHTSDGCGTAALTKLWGSKPMRVRVVTDASLRPGDEVWVGMAEGALVRGALLVYLLPLVLLFAGALLGQAAFASAGEELVVVCGVLGLVLGLLAVRILSQRWQNDVRYQPVVLRPLATNRVLSLPQ</sequence>
<feature type="transmembrane region" description="Helical" evidence="1">
    <location>
        <begin position="79"/>
        <end position="101"/>
    </location>
</feature>
<dbReference type="EMBL" id="CBTJ020000027">
    <property type="protein sequence ID" value="CDI01861.1"/>
    <property type="molecule type" value="Genomic_DNA"/>
</dbReference>
<proteinExistence type="predicted"/>
<dbReference type="InterPro" id="IPR007359">
    <property type="entry name" value="SigmaE_reg_RseC_MucC"/>
</dbReference>